<protein>
    <submittedName>
        <fullName evidence="1">Peptidase</fullName>
    </submittedName>
</protein>
<dbReference type="InterPro" id="IPR010836">
    <property type="entry name" value="SapC"/>
</dbReference>
<dbReference type="RefSeq" id="WP_099620509.1">
    <property type="nucleotide sequence ID" value="NZ_CP024201.1"/>
</dbReference>
<name>A0A2D2ATB0_9CAUL</name>
<sequence length="267" mass="29136">MATNQAAQSPISGSLLFYTNPEPLSRELHGELAVLSPDKPFAFAAEGHVVPLTVAEFGFAAVSYPIIFGGDQKMPLAVLGVNAGENLFVKDGLYVVGAYTPAYTRRYPFVLAADEAQNRMVVCIERPAQIFVAKGAEGSQPLFGDDGEPSEYTKNAIQFCEDFETERRRTESFVQLLTDLDLFDTREAVYNQPNPDGTTTPIKIAEYFAVSEQKLAALPGDKLIELRDNGALEKIYNHITSLVGWDRLIAIATDAAIQRQLAAANNA</sequence>
<organism evidence="1 2">
    <name type="scientific">Caulobacter mirabilis</name>
    <dbReference type="NCBI Taxonomy" id="69666"/>
    <lineage>
        <taxon>Bacteria</taxon>
        <taxon>Pseudomonadati</taxon>
        <taxon>Pseudomonadota</taxon>
        <taxon>Alphaproteobacteria</taxon>
        <taxon>Caulobacterales</taxon>
        <taxon>Caulobacteraceae</taxon>
        <taxon>Caulobacter</taxon>
    </lineage>
</organism>
<dbReference type="KEGG" id="cmb:CSW64_01910"/>
<evidence type="ECO:0000313" key="1">
    <source>
        <dbReference type="EMBL" id="ATQ41252.1"/>
    </source>
</evidence>
<dbReference type="OrthoDB" id="9806524at2"/>
<dbReference type="Pfam" id="PF07277">
    <property type="entry name" value="SapC"/>
    <property type="match status" value="1"/>
</dbReference>
<gene>
    <name evidence="1" type="ORF">CSW64_01910</name>
</gene>
<reference evidence="1 2" key="1">
    <citation type="submission" date="2017-10" db="EMBL/GenBank/DDBJ databases">
        <title>Genome sequence of Caulobacter mirabilis FWC38.</title>
        <authorList>
            <person name="Fiebig A."/>
            <person name="Crosson S."/>
        </authorList>
    </citation>
    <scope>NUCLEOTIDE SEQUENCE [LARGE SCALE GENOMIC DNA]</scope>
    <source>
        <strain evidence="1 2">FWC 38</strain>
    </source>
</reference>
<keyword evidence="2" id="KW-1185">Reference proteome</keyword>
<evidence type="ECO:0000313" key="2">
    <source>
        <dbReference type="Proteomes" id="UP000228945"/>
    </source>
</evidence>
<dbReference type="EMBL" id="CP024201">
    <property type="protein sequence ID" value="ATQ41252.1"/>
    <property type="molecule type" value="Genomic_DNA"/>
</dbReference>
<dbReference type="Proteomes" id="UP000228945">
    <property type="component" value="Chromosome"/>
</dbReference>
<proteinExistence type="predicted"/>
<dbReference type="AlphaFoldDB" id="A0A2D2ATB0"/>
<accession>A0A2D2ATB0</accession>